<dbReference type="RefSeq" id="WP_008988504.1">
    <property type="nucleotide sequence ID" value="NZ_CP131574.1"/>
</dbReference>
<dbReference type="EMBL" id="PYNS01000017">
    <property type="protein sequence ID" value="PSV09643.1"/>
    <property type="molecule type" value="Genomic_DNA"/>
</dbReference>
<comment type="caution">
    <text evidence="1">The sequence shown here is derived from an EMBL/GenBank/DDBJ whole genome shotgun (WGS) entry which is preliminary data.</text>
</comment>
<gene>
    <name evidence="1" type="ORF">C0W93_14655</name>
</gene>
<organism evidence="1 2">
    <name type="scientific">Photobacterium leiognathi subsp. mandapamensis</name>
    <name type="common">Photobacterium mandapamensis</name>
    <dbReference type="NCBI Taxonomy" id="48408"/>
    <lineage>
        <taxon>Bacteria</taxon>
        <taxon>Pseudomonadati</taxon>
        <taxon>Pseudomonadota</taxon>
        <taxon>Gammaproteobacteria</taxon>
        <taxon>Vibrionales</taxon>
        <taxon>Vibrionaceae</taxon>
        <taxon>Photobacterium</taxon>
    </lineage>
</organism>
<accession>A0A2T3KT40</accession>
<dbReference type="AlphaFoldDB" id="A0A2T3KT40"/>
<evidence type="ECO:0000313" key="1">
    <source>
        <dbReference type="EMBL" id="PSV09643.1"/>
    </source>
</evidence>
<dbReference type="Proteomes" id="UP000240530">
    <property type="component" value="Unassembled WGS sequence"/>
</dbReference>
<sequence>MKRIHLQLFLYEMTHTLIELEDLPSLSSRQATEFHEWYKTKRKLLNFEVHSQLWVKVNVDGFSTQLQLQPNGKLVEEDLFTKKGIKGLWHVSDGFLFMKIISGEVIVEYQVIGSNINNIHSGFEYINGILSGYSKFIQIKNN</sequence>
<reference evidence="1 2" key="1">
    <citation type="submission" date="2018-03" db="EMBL/GenBank/DDBJ databases">
        <title>Whole genome sequencing of Histamine producing bacteria.</title>
        <authorList>
            <person name="Butler K."/>
        </authorList>
    </citation>
    <scope>NUCLEOTIDE SEQUENCE [LARGE SCALE GENOMIC DNA]</scope>
    <source>
        <strain evidence="1 2">Res.4.1</strain>
    </source>
</reference>
<evidence type="ECO:0000313" key="2">
    <source>
        <dbReference type="Proteomes" id="UP000240530"/>
    </source>
</evidence>
<name>A0A2T3KT40_PHOLD</name>
<protein>
    <submittedName>
        <fullName evidence="1">Uncharacterized protein</fullName>
    </submittedName>
</protein>
<proteinExistence type="predicted"/>